<dbReference type="SUPFAM" id="SSF55895">
    <property type="entry name" value="Ribonuclease Rh-like"/>
    <property type="match status" value="1"/>
</dbReference>
<protein>
    <submittedName>
        <fullName evidence="1">Uncharacterized protein</fullName>
    </submittedName>
</protein>
<gene>
    <name evidence="1" type="ORF">EZS28_038249</name>
</gene>
<dbReference type="Proteomes" id="UP000324800">
    <property type="component" value="Unassembled WGS sequence"/>
</dbReference>
<dbReference type="EMBL" id="SNRW01019612">
    <property type="protein sequence ID" value="KAA6366226.1"/>
    <property type="molecule type" value="Genomic_DNA"/>
</dbReference>
<evidence type="ECO:0000313" key="2">
    <source>
        <dbReference type="Proteomes" id="UP000324800"/>
    </source>
</evidence>
<feature type="non-terminal residue" evidence="1">
    <location>
        <position position="1"/>
    </location>
</feature>
<dbReference type="OrthoDB" id="435754at2759"/>
<name>A0A5J4U5T7_9EUKA</name>
<dbReference type="GO" id="GO:0033897">
    <property type="term" value="F:ribonuclease T2 activity"/>
    <property type="evidence" value="ECO:0007669"/>
    <property type="project" value="InterPro"/>
</dbReference>
<reference evidence="1 2" key="1">
    <citation type="submission" date="2019-03" db="EMBL/GenBank/DDBJ databases">
        <title>Single cell metagenomics reveals metabolic interactions within the superorganism composed of flagellate Streblomastix strix and complex community of Bacteroidetes bacteria on its surface.</title>
        <authorList>
            <person name="Treitli S.C."/>
            <person name="Kolisko M."/>
            <person name="Husnik F."/>
            <person name="Keeling P."/>
            <person name="Hampl V."/>
        </authorList>
    </citation>
    <scope>NUCLEOTIDE SEQUENCE [LARGE SCALE GENOMIC DNA]</scope>
    <source>
        <strain evidence="1">ST1C</strain>
    </source>
</reference>
<comment type="caution">
    <text evidence="1">The sequence shown here is derived from an EMBL/GenBank/DDBJ whole genome shotgun (WGS) entry which is preliminary data.</text>
</comment>
<dbReference type="GO" id="GO:0003723">
    <property type="term" value="F:RNA binding"/>
    <property type="evidence" value="ECO:0007669"/>
    <property type="project" value="InterPro"/>
</dbReference>
<dbReference type="AlphaFoldDB" id="A0A5J4U5T7"/>
<organism evidence="1 2">
    <name type="scientific">Streblomastix strix</name>
    <dbReference type="NCBI Taxonomy" id="222440"/>
    <lineage>
        <taxon>Eukaryota</taxon>
        <taxon>Metamonada</taxon>
        <taxon>Preaxostyla</taxon>
        <taxon>Oxymonadida</taxon>
        <taxon>Streblomastigidae</taxon>
        <taxon>Streblomastix</taxon>
    </lineage>
</organism>
<accession>A0A5J4U5T7</accession>
<dbReference type="Gene3D" id="3.90.730.10">
    <property type="entry name" value="Ribonuclease T2-like"/>
    <property type="match status" value="1"/>
</dbReference>
<sequence>QSKDAVKKALKNGLGADVALQCQTVNGQKLLSNVYFCVDHTQQLPVMSCSQEFLLNYEKSCPDSFVMPEVPEECYRG</sequence>
<dbReference type="InterPro" id="IPR036430">
    <property type="entry name" value="RNase_T2-like_sf"/>
</dbReference>
<proteinExistence type="predicted"/>
<evidence type="ECO:0000313" key="1">
    <source>
        <dbReference type="EMBL" id="KAA6366226.1"/>
    </source>
</evidence>